<organism evidence="7 8">
    <name type="scientific">Celeribacter baekdonensis</name>
    <dbReference type="NCBI Taxonomy" id="875171"/>
    <lineage>
        <taxon>Bacteria</taxon>
        <taxon>Pseudomonadati</taxon>
        <taxon>Pseudomonadota</taxon>
        <taxon>Alphaproteobacteria</taxon>
        <taxon>Rhodobacterales</taxon>
        <taxon>Roseobacteraceae</taxon>
        <taxon>Celeribacter</taxon>
    </lineage>
</organism>
<evidence type="ECO:0000256" key="3">
    <source>
        <dbReference type="ARBA" id="ARBA00023315"/>
    </source>
</evidence>
<dbReference type="EMBL" id="FNBL01000008">
    <property type="protein sequence ID" value="SDF88806.1"/>
    <property type="molecule type" value="Genomic_DNA"/>
</dbReference>
<keyword evidence="3 4" id="KW-0012">Acyltransferase</keyword>
<sequence>MALIIAARRTAVVPRGGAFSTLHPHELAAPVIDAMLRDTGLKPGDIGQIFLSNALGGGGNPARMAALFSGLGHVSGISIDAQCAGGLDAIAMAAAWVDAGFARAVIAGGSESFSQRPLRATQSGQDGAPRFYTRPPFSPFPEQDPDLTVAADHLARDLGIARQEQDDFAIESHRKATAAQDVLRAEIVSIRGVDRDAFTRRLTMKTASRSKALAGSVSAAATAVEADGAAFCLVVADDMGALADHAVSIRAHASVGADSALPGMAPVSAIKRVLAASALTPDDLGTIEVMEAYAAQAIACIRLGDLPEDRTNISGGALARGHPIGASGAILVCRAFHELTRRPGPALCTIAAAGGIGSALVLDASV</sequence>
<dbReference type="NCBIfam" id="TIGR01930">
    <property type="entry name" value="AcCoA-C-Actrans"/>
    <property type="match status" value="1"/>
</dbReference>
<dbReference type="CDD" id="cd00751">
    <property type="entry name" value="thiolase"/>
    <property type="match status" value="1"/>
</dbReference>
<dbReference type="PIRSF" id="PIRSF000429">
    <property type="entry name" value="Ac-CoA_Ac_transf"/>
    <property type="match status" value="1"/>
</dbReference>
<evidence type="ECO:0000256" key="1">
    <source>
        <dbReference type="ARBA" id="ARBA00010982"/>
    </source>
</evidence>
<comment type="similarity">
    <text evidence="1 4">Belongs to the thiolase-like superfamily. Thiolase family.</text>
</comment>
<reference evidence="7 8" key="1">
    <citation type="submission" date="2016-10" db="EMBL/GenBank/DDBJ databases">
        <authorList>
            <person name="de Groot N.N."/>
        </authorList>
    </citation>
    <scope>NUCLEOTIDE SEQUENCE [LARGE SCALE GENOMIC DNA]</scope>
    <source>
        <strain evidence="7 8">DSM 27375</strain>
    </source>
</reference>
<feature type="domain" description="Thiolase N-terminal" evidence="5">
    <location>
        <begin position="3"/>
        <end position="230"/>
    </location>
</feature>
<name>A0A1G7PR98_9RHOB</name>
<dbReference type="InterPro" id="IPR020617">
    <property type="entry name" value="Thiolase_C"/>
</dbReference>
<dbReference type="PANTHER" id="PTHR18919:SF107">
    <property type="entry name" value="ACETYL-COA ACETYLTRANSFERASE, CYTOSOLIC"/>
    <property type="match status" value="1"/>
</dbReference>
<dbReference type="AlphaFoldDB" id="A0A1G7PR98"/>
<feature type="domain" description="Thiolase C-terminal" evidence="6">
    <location>
        <begin position="247"/>
        <end position="363"/>
    </location>
</feature>
<evidence type="ECO:0000256" key="2">
    <source>
        <dbReference type="ARBA" id="ARBA00022679"/>
    </source>
</evidence>
<gene>
    <name evidence="7" type="ORF">SAMN04488117_108126</name>
</gene>
<dbReference type="InterPro" id="IPR020613">
    <property type="entry name" value="Thiolase_CS"/>
</dbReference>
<evidence type="ECO:0000313" key="8">
    <source>
        <dbReference type="Proteomes" id="UP000182284"/>
    </source>
</evidence>
<dbReference type="OrthoDB" id="7838428at2"/>
<evidence type="ECO:0000259" key="6">
    <source>
        <dbReference type="Pfam" id="PF02803"/>
    </source>
</evidence>
<dbReference type="InterPro" id="IPR016039">
    <property type="entry name" value="Thiolase-like"/>
</dbReference>
<dbReference type="PANTHER" id="PTHR18919">
    <property type="entry name" value="ACETYL-COA C-ACYLTRANSFERASE"/>
    <property type="match status" value="1"/>
</dbReference>
<dbReference type="GO" id="GO:0003988">
    <property type="term" value="F:acetyl-CoA C-acyltransferase activity"/>
    <property type="evidence" value="ECO:0007669"/>
    <property type="project" value="UniProtKB-ARBA"/>
</dbReference>
<evidence type="ECO:0000256" key="4">
    <source>
        <dbReference type="RuleBase" id="RU003557"/>
    </source>
</evidence>
<dbReference type="InterPro" id="IPR002155">
    <property type="entry name" value="Thiolase"/>
</dbReference>
<dbReference type="SUPFAM" id="SSF53901">
    <property type="entry name" value="Thiolase-like"/>
    <property type="match status" value="1"/>
</dbReference>
<dbReference type="InterPro" id="IPR020616">
    <property type="entry name" value="Thiolase_N"/>
</dbReference>
<dbReference type="Proteomes" id="UP000182284">
    <property type="component" value="Unassembled WGS sequence"/>
</dbReference>
<dbReference type="Gene3D" id="3.40.47.10">
    <property type="match status" value="2"/>
</dbReference>
<keyword evidence="2 4" id="KW-0808">Transferase</keyword>
<accession>A0A1G7PR98</accession>
<dbReference type="Pfam" id="PF02803">
    <property type="entry name" value="Thiolase_C"/>
    <property type="match status" value="1"/>
</dbReference>
<evidence type="ECO:0000259" key="5">
    <source>
        <dbReference type="Pfam" id="PF00108"/>
    </source>
</evidence>
<dbReference type="Pfam" id="PF00108">
    <property type="entry name" value="Thiolase_N"/>
    <property type="match status" value="1"/>
</dbReference>
<protein>
    <submittedName>
        <fullName evidence="7">Acetyl-CoA C-acetyltransferase</fullName>
    </submittedName>
</protein>
<evidence type="ECO:0000313" key="7">
    <source>
        <dbReference type="EMBL" id="SDF88806.1"/>
    </source>
</evidence>
<proteinExistence type="inferred from homology"/>
<dbReference type="PROSITE" id="PS00737">
    <property type="entry name" value="THIOLASE_2"/>
    <property type="match status" value="1"/>
</dbReference>
<dbReference type="RefSeq" id="WP_074645958.1">
    <property type="nucleotide sequence ID" value="NZ_FNBL01000008.1"/>
</dbReference>